<reference evidence="1 2" key="1">
    <citation type="submission" date="2020-08" db="EMBL/GenBank/DDBJ databases">
        <title>Description of novel Flavobacterium F-400 isolate.</title>
        <authorList>
            <person name="Saticioglu I."/>
            <person name="Duman M."/>
            <person name="Altun S."/>
        </authorList>
    </citation>
    <scope>NUCLEOTIDE SEQUENCE [LARGE SCALE GENOMIC DNA]</scope>
    <source>
        <strain evidence="1 2">F-400</strain>
    </source>
</reference>
<proteinExistence type="predicted"/>
<evidence type="ECO:0000313" key="1">
    <source>
        <dbReference type="EMBL" id="MBC5863414.1"/>
    </source>
</evidence>
<evidence type="ECO:0000313" key="2">
    <source>
        <dbReference type="Proteomes" id="UP000621670"/>
    </source>
</evidence>
<protein>
    <recommendedName>
        <fullName evidence="3">Immunity protein 50</fullName>
    </recommendedName>
</protein>
<sequence>MNWIIRNTKKIKFHTNLIETLKPILENIENYNWFLCDLDFMADKSLPINFDEDYFKLNNEEFLKIVNSETQIIWGVISAVPKNIEIEIDENNLPFVEGNELIWKNDNFQVKNSEIEIIAFDSSYTIVKFKNHILSEKFKAYFDDAIELEKFK</sequence>
<comment type="caution">
    <text evidence="1">The sequence shown here is derived from an EMBL/GenBank/DDBJ whole genome shotgun (WGS) entry which is preliminary data.</text>
</comment>
<name>A0ABR7JFY6_9FLAO</name>
<dbReference type="EMBL" id="JACRUM010000003">
    <property type="protein sequence ID" value="MBC5863414.1"/>
    <property type="molecule type" value="Genomic_DNA"/>
</dbReference>
<evidence type="ECO:0008006" key="3">
    <source>
        <dbReference type="Google" id="ProtNLM"/>
    </source>
</evidence>
<organism evidence="1 2">
    <name type="scientific">Flavobacterium turcicum</name>
    <dbReference type="NCBI Taxonomy" id="2764718"/>
    <lineage>
        <taxon>Bacteria</taxon>
        <taxon>Pseudomonadati</taxon>
        <taxon>Bacteroidota</taxon>
        <taxon>Flavobacteriia</taxon>
        <taxon>Flavobacteriales</taxon>
        <taxon>Flavobacteriaceae</taxon>
        <taxon>Flavobacterium</taxon>
    </lineage>
</organism>
<dbReference type="Proteomes" id="UP000621670">
    <property type="component" value="Unassembled WGS sequence"/>
</dbReference>
<keyword evidence="2" id="KW-1185">Reference proteome</keyword>
<gene>
    <name evidence="1" type="ORF">H8R26_08265</name>
</gene>
<accession>A0ABR7JFY6</accession>
<dbReference type="RefSeq" id="WP_166135529.1">
    <property type="nucleotide sequence ID" value="NZ_JAAOBY010000003.1"/>
</dbReference>